<sequence length="153" mass="16303">MNFLTYNPLIYSAFMGMLVAQVAKVILILALEKRLALDRLTETGGMPSSHSAAVAALSTACGIQYGVESPYFAIAIVFGAIVIYDATGVRRAAGRHAEILNSLIVELSHLFEEGNSPKALKTLLGHTYPQVFMGTLLGVVVGFLCMGSLNLTP</sequence>
<feature type="transmembrane region" description="Helical" evidence="1">
    <location>
        <begin position="131"/>
        <end position="151"/>
    </location>
</feature>
<dbReference type="InterPro" id="IPR003832">
    <property type="entry name" value="DUF212"/>
</dbReference>
<dbReference type="EMBL" id="CP036150">
    <property type="protein sequence ID" value="QEN09849.1"/>
    <property type="molecule type" value="Genomic_DNA"/>
</dbReference>
<keyword evidence="3" id="KW-1185">Reference proteome</keyword>
<keyword evidence="1" id="KW-0812">Transmembrane</keyword>
<dbReference type="AlphaFoldDB" id="A0A5C1QRL0"/>
<keyword evidence="1" id="KW-1133">Transmembrane helix</keyword>
<keyword evidence="1" id="KW-0472">Membrane</keyword>
<reference evidence="2 3" key="1">
    <citation type="submission" date="2019-02" db="EMBL/GenBank/DDBJ databases">
        <title>Complete Genome Sequence and Methylome Analysis of free living Spirochaetas.</title>
        <authorList>
            <person name="Fomenkov A."/>
            <person name="Dubinina G."/>
            <person name="Leshcheva N."/>
            <person name="Mikheeva N."/>
            <person name="Grabovich M."/>
            <person name="Vincze T."/>
            <person name="Roberts R.J."/>
        </authorList>
    </citation>
    <scope>NUCLEOTIDE SEQUENCE [LARGE SCALE GENOMIC DNA]</scope>
    <source>
        <strain evidence="2 3">K2</strain>
    </source>
</reference>
<feature type="transmembrane region" description="Helical" evidence="1">
    <location>
        <begin position="71"/>
        <end position="89"/>
    </location>
</feature>
<gene>
    <name evidence="2" type="ORF">EXM22_03175</name>
</gene>
<organism evidence="2 3">
    <name type="scientific">Oceanispirochaeta crateris</name>
    <dbReference type="NCBI Taxonomy" id="2518645"/>
    <lineage>
        <taxon>Bacteria</taxon>
        <taxon>Pseudomonadati</taxon>
        <taxon>Spirochaetota</taxon>
        <taxon>Spirochaetia</taxon>
        <taxon>Spirochaetales</taxon>
        <taxon>Spirochaetaceae</taxon>
        <taxon>Oceanispirochaeta</taxon>
    </lineage>
</organism>
<dbReference type="KEGG" id="ock:EXM22_03175"/>
<evidence type="ECO:0000313" key="2">
    <source>
        <dbReference type="EMBL" id="QEN09849.1"/>
    </source>
</evidence>
<feature type="transmembrane region" description="Helical" evidence="1">
    <location>
        <begin position="12"/>
        <end position="31"/>
    </location>
</feature>
<evidence type="ECO:0000313" key="3">
    <source>
        <dbReference type="Proteomes" id="UP000324209"/>
    </source>
</evidence>
<evidence type="ECO:0000256" key="1">
    <source>
        <dbReference type="SAM" id="Phobius"/>
    </source>
</evidence>
<proteinExistence type="predicted"/>
<dbReference type="PANTHER" id="PTHR31446">
    <property type="entry name" value="ACID PHOSPHATASE/VANADIUM-DEPENDENT HALOPEROXIDASE-RELATED PROTEIN"/>
    <property type="match status" value="1"/>
</dbReference>
<dbReference type="Proteomes" id="UP000324209">
    <property type="component" value="Chromosome"/>
</dbReference>
<protein>
    <submittedName>
        <fullName evidence="2">Divergent PAP2 family protein</fullName>
    </submittedName>
</protein>
<accession>A0A5C1QRL0</accession>
<dbReference type="PANTHER" id="PTHR31446:SF29">
    <property type="entry name" value="ACID PHOSPHATASE_VANADIUM-DEPENDENT HALOPEROXIDASE-RELATED PROTEIN"/>
    <property type="match status" value="1"/>
</dbReference>
<name>A0A5C1QRL0_9SPIO</name>
<dbReference type="OrthoDB" id="9792681at2"/>
<dbReference type="Pfam" id="PF02681">
    <property type="entry name" value="DUF212"/>
    <property type="match status" value="1"/>
</dbReference>